<dbReference type="GeneID" id="87925432"/>
<feature type="region of interest" description="Disordered" evidence="1">
    <location>
        <begin position="52"/>
        <end position="73"/>
    </location>
</feature>
<reference evidence="2 3" key="1">
    <citation type="journal article" date="2023" name="bioRxiv">
        <title>High-quality genome assemblies of four members of thePodospora anserinaspecies complex.</title>
        <authorList>
            <person name="Ament-Velasquez S.L."/>
            <person name="Vogan A.A."/>
            <person name="Wallerman O."/>
            <person name="Hartmann F."/>
            <person name="Gautier V."/>
            <person name="Silar P."/>
            <person name="Giraud T."/>
            <person name="Johannesson H."/>
        </authorList>
    </citation>
    <scope>NUCLEOTIDE SEQUENCE [LARGE SCALE GENOMIC DNA]</scope>
    <source>
        <strain evidence="2 3">CBS 411.78</strain>
    </source>
</reference>
<name>A0ABR0I2S0_9PEZI</name>
<evidence type="ECO:0000313" key="2">
    <source>
        <dbReference type="EMBL" id="KAK4674680.1"/>
    </source>
</evidence>
<accession>A0ABR0I2S0</accession>
<comment type="caution">
    <text evidence="2">The sequence shown here is derived from an EMBL/GenBank/DDBJ whole genome shotgun (WGS) entry which is preliminary data.</text>
</comment>
<feature type="region of interest" description="Disordered" evidence="1">
    <location>
        <begin position="1"/>
        <end position="37"/>
    </location>
</feature>
<organism evidence="2 3">
    <name type="scientific">Podospora pseudopauciseta</name>
    <dbReference type="NCBI Taxonomy" id="2093780"/>
    <lineage>
        <taxon>Eukaryota</taxon>
        <taxon>Fungi</taxon>
        <taxon>Dikarya</taxon>
        <taxon>Ascomycota</taxon>
        <taxon>Pezizomycotina</taxon>
        <taxon>Sordariomycetes</taxon>
        <taxon>Sordariomycetidae</taxon>
        <taxon>Sordariales</taxon>
        <taxon>Podosporaceae</taxon>
        <taxon>Podospora</taxon>
    </lineage>
</organism>
<evidence type="ECO:0000256" key="1">
    <source>
        <dbReference type="SAM" id="MobiDB-lite"/>
    </source>
</evidence>
<sequence>MDKKQTSPKLLQAEFLPAKENNNDAEPQAKQARATRLTSEPVRLTRKNLALFNKMGKKKTSDPSDDSGSTKTISTTASGFAIQAYKNGVLDPSSSKPPKDLEEIY</sequence>
<dbReference type="EMBL" id="JAFFHB010000001">
    <property type="protein sequence ID" value="KAK4674680.1"/>
    <property type="molecule type" value="Genomic_DNA"/>
</dbReference>
<protein>
    <submittedName>
        <fullName evidence="2">Uncharacterized protein</fullName>
    </submittedName>
</protein>
<proteinExistence type="predicted"/>
<keyword evidence="3" id="KW-1185">Reference proteome</keyword>
<gene>
    <name evidence="2" type="ORF">QC763_0026790</name>
</gene>
<dbReference type="RefSeq" id="XP_062772002.1">
    <property type="nucleotide sequence ID" value="XM_062905462.1"/>
</dbReference>
<evidence type="ECO:0000313" key="3">
    <source>
        <dbReference type="Proteomes" id="UP001326199"/>
    </source>
</evidence>
<dbReference type="Proteomes" id="UP001326199">
    <property type="component" value="Unassembled WGS sequence"/>
</dbReference>